<evidence type="ECO:0000256" key="5">
    <source>
        <dbReference type="ARBA" id="ARBA00022691"/>
    </source>
</evidence>
<comment type="catalytic activity">
    <reaction evidence="1">
        <text>guanosine(46) in tRNA + S-adenosyl-L-methionine = N(7)-methylguanosine(46) in tRNA + S-adenosyl-L-homocysteine</text>
        <dbReference type="Rhea" id="RHEA:42708"/>
        <dbReference type="Rhea" id="RHEA-COMP:10188"/>
        <dbReference type="Rhea" id="RHEA-COMP:10189"/>
        <dbReference type="ChEBI" id="CHEBI:57856"/>
        <dbReference type="ChEBI" id="CHEBI:59789"/>
        <dbReference type="ChEBI" id="CHEBI:74269"/>
        <dbReference type="ChEBI" id="CHEBI:74480"/>
        <dbReference type="EC" id="2.1.1.33"/>
    </reaction>
</comment>
<protein>
    <recommendedName>
        <fullName evidence="2">tRNA (guanine(46)-N(7))-methyltransferase</fullName>
        <ecNumber evidence="2">2.1.1.33</ecNumber>
    </recommendedName>
</protein>
<evidence type="ECO:0000313" key="7">
    <source>
        <dbReference type="EMBL" id="VAW53462.1"/>
    </source>
</evidence>
<dbReference type="NCBIfam" id="TIGR00091">
    <property type="entry name" value="tRNA (guanosine(46)-N7)-methyltransferase TrmB"/>
    <property type="match status" value="1"/>
</dbReference>
<dbReference type="InterPro" id="IPR003358">
    <property type="entry name" value="tRNA_(Gua-N-7)_MeTrfase_Trmb"/>
</dbReference>
<dbReference type="SUPFAM" id="SSF53335">
    <property type="entry name" value="S-adenosyl-L-methionine-dependent methyltransferases"/>
    <property type="match status" value="1"/>
</dbReference>
<keyword evidence="5" id="KW-0949">S-adenosyl-L-methionine</keyword>
<evidence type="ECO:0000256" key="2">
    <source>
        <dbReference type="ARBA" id="ARBA00011977"/>
    </source>
</evidence>
<dbReference type="GO" id="GO:0043527">
    <property type="term" value="C:tRNA methyltransferase complex"/>
    <property type="evidence" value="ECO:0007669"/>
    <property type="project" value="TreeGrafter"/>
</dbReference>
<dbReference type="Gene3D" id="3.40.50.150">
    <property type="entry name" value="Vaccinia Virus protein VP39"/>
    <property type="match status" value="1"/>
</dbReference>
<sequence length="215" mass="24755">MLRQGRLTKAQQNALNNHWQNYGINFSEQLLDYSALFNNDNETIIEIGFGDGASLLQQAINQPQYNFIGIEVHGPGVGHLIHSTQSQNIRNIKVIRHDAVEVLTQQIANNSIKQLQLFFPDPWHKKRHHKRRILKPAFIELVQQKLKTGGHFHMATDWQHYAEHMLAEMDDAATFCNVSATGNYSETQGARCETKFERRGIKLGHGVWDLIYEKR</sequence>
<dbReference type="AlphaFoldDB" id="A0A3B0WQW9"/>
<evidence type="ECO:0000256" key="3">
    <source>
        <dbReference type="ARBA" id="ARBA00022603"/>
    </source>
</evidence>
<reference evidence="7" key="1">
    <citation type="submission" date="2018-06" db="EMBL/GenBank/DDBJ databases">
        <authorList>
            <person name="Zhirakovskaya E."/>
        </authorList>
    </citation>
    <scope>NUCLEOTIDE SEQUENCE</scope>
</reference>
<dbReference type="EMBL" id="UOFD01000063">
    <property type="protein sequence ID" value="VAW53462.1"/>
    <property type="molecule type" value="Genomic_DNA"/>
</dbReference>
<keyword evidence="4 7" id="KW-0808">Transferase</keyword>
<dbReference type="PROSITE" id="PS51625">
    <property type="entry name" value="SAM_MT_TRMB"/>
    <property type="match status" value="1"/>
</dbReference>
<accession>A0A3B0WQW9</accession>
<dbReference type="HAMAP" id="MF_01057">
    <property type="entry name" value="tRNA_methyltr_TrmB"/>
    <property type="match status" value="1"/>
</dbReference>
<proteinExistence type="inferred from homology"/>
<dbReference type="InterPro" id="IPR029063">
    <property type="entry name" value="SAM-dependent_MTases_sf"/>
</dbReference>
<name>A0A3B0WQW9_9ZZZZ</name>
<organism evidence="7">
    <name type="scientific">hydrothermal vent metagenome</name>
    <dbReference type="NCBI Taxonomy" id="652676"/>
    <lineage>
        <taxon>unclassified sequences</taxon>
        <taxon>metagenomes</taxon>
        <taxon>ecological metagenomes</taxon>
    </lineage>
</organism>
<evidence type="ECO:0000256" key="1">
    <source>
        <dbReference type="ARBA" id="ARBA00000142"/>
    </source>
</evidence>
<dbReference type="Pfam" id="PF02390">
    <property type="entry name" value="Methyltransf_4"/>
    <property type="match status" value="1"/>
</dbReference>
<dbReference type="PANTHER" id="PTHR23417">
    <property type="entry name" value="3-DEOXY-D-MANNO-OCTULOSONIC-ACID TRANSFERASE/TRNA GUANINE-N 7 - -METHYLTRANSFERASE"/>
    <property type="match status" value="1"/>
</dbReference>
<dbReference type="PANTHER" id="PTHR23417:SF14">
    <property type="entry name" value="PENTACOTRIPEPTIDE-REPEAT REGION OF PRORP DOMAIN-CONTAINING PROTEIN"/>
    <property type="match status" value="1"/>
</dbReference>
<dbReference type="EC" id="2.1.1.33" evidence="2"/>
<evidence type="ECO:0000256" key="6">
    <source>
        <dbReference type="ARBA" id="ARBA00022694"/>
    </source>
</evidence>
<evidence type="ECO:0000256" key="4">
    <source>
        <dbReference type="ARBA" id="ARBA00022679"/>
    </source>
</evidence>
<keyword evidence="3 7" id="KW-0489">Methyltransferase</keyword>
<keyword evidence="6" id="KW-0819">tRNA processing</keyword>
<dbReference type="GO" id="GO:0008176">
    <property type="term" value="F:tRNA (guanine(46)-N7)-methyltransferase activity"/>
    <property type="evidence" value="ECO:0007669"/>
    <property type="project" value="UniProtKB-EC"/>
</dbReference>
<gene>
    <name evidence="7" type="ORF">MNBD_GAMMA06-708</name>
</gene>
<dbReference type="InterPro" id="IPR055361">
    <property type="entry name" value="tRNA_methyltr_TrmB_bact"/>
</dbReference>